<name>A0A3S5Y640_RHOH1</name>
<gene>
    <name evidence="2" type="ordered locus">REQ_19440</name>
</gene>
<evidence type="ECO:0000313" key="3">
    <source>
        <dbReference type="Proteomes" id="UP000006892"/>
    </source>
</evidence>
<dbReference type="KEGG" id="req:REQ_19440"/>
<dbReference type="Pfam" id="PF09350">
    <property type="entry name" value="DJC28_CD"/>
    <property type="match status" value="1"/>
</dbReference>
<dbReference type="Proteomes" id="UP001154400">
    <property type="component" value="Chromosome"/>
</dbReference>
<organism evidence="2">
    <name type="scientific">Rhodococcus hoagii (strain 103S)</name>
    <name type="common">Rhodococcus equi</name>
    <dbReference type="NCBI Taxonomy" id="685727"/>
    <lineage>
        <taxon>Bacteria</taxon>
        <taxon>Bacillati</taxon>
        <taxon>Actinomycetota</taxon>
        <taxon>Actinomycetes</taxon>
        <taxon>Mycobacteriales</taxon>
        <taxon>Nocardiaceae</taxon>
        <taxon>Prescottella</taxon>
    </lineage>
</organism>
<reference evidence="2" key="1">
    <citation type="journal article" date="2010" name="PLoS Genet.">
        <title>The genome of a pathogenic rhodococcus: cooptive virulence underpinned by key gene acquisitions.</title>
        <authorList>
            <person name="Letek M."/>
            <person name="Gonzalez P."/>
            <person name="Macarthur I."/>
            <person name="Rodriguez H."/>
            <person name="Freeman T.C."/>
            <person name="Valero-Rello A."/>
            <person name="Blanco M."/>
            <person name="Buckley T."/>
            <person name="Cherevach I."/>
            <person name="Fahey R."/>
            <person name="Hapeshi A."/>
            <person name="Holdstock J."/>
            <person name="Leadon D."/>
            <person name="Navas J."/>
            <person name="Ocampo A."/>
            <person name="Quail M.A."/>
            <person name="Sanders M."/>
            <person name="Scortti M.M."/>
            <person name="Prescott J.F."/>
            <person name="Fogarty U."/>
            <person name="Meijer W.G."/>
            <person name="Parkhill J."/>
            <person name="Bentley S.D."/>
            <person name="Vazquez-Boland J.A."/>
        </authorList>
    </citation>
    <scope>NUCLEOTIDE SEQUENCE [LARGE SCALE GENOMIC DNA]</scope>
    <source>
        <strain evidence="2 3">103S</strain>
    </source>
</reference>
<proteinExistence type="predicted"/>
<protein>
    <recommendedName>
        <fullName evidence="1">DnaJ homologue subfamily C member 28 conserved domain-containing protein</fullName>
    </recommendedName>
</protein>
<accession>A0A3S5Y640</accession>
<feature type="domain" description="DnaJ homologue subfamily C member 28 conserved" evidence="1">
    <location>
        <begin position="14"/>
        <end position="80"/>
    </location>
</feature>
<sequence length="195" mass="22611">MVERKPLRATFESWVETQIRGAYERGEFENLEGAGKPIPARDGGDWWVRGYLEREGLSADDLLPEPLRLRKDIERLGDVVRGARTEREVRDEVAGLNRRIAAWLRNPSGPQVPIRRVDADEVVERWRIERSTAPPVEVETIDEEQRRIRRAQASAALAAAGYAEVRRGQVRVDRPRRITIRRLWLFGRRRKAERG</sequence>
<dbReference type="EMBL" id="FN563149">
    <property type="protein sequence ID" value="CBH48006.1"/>
    <property type="molecule type" value="Genomic_DNA"/>
</dbReference>
<evidence type="ECO:0000259" key="1">
    <source>
        <dbReference type="Pfam" id="PF09350"/>
    </source>
</evidence>
<evidence type="ECO:0000313" key="2">
    <source>
        <dbReference type="EMBL" id="CBH48006.1"/>
    </source>
</evidence>
<dbReference type="RefSeq" id="WP_013415769.1">
    <property type="nucleotide sequence ID" value="NC_014659.1"/>
</dbReference>
<dbReference type="AlphaFoldDB" id="A0A3S5Y640"/>
<dbReference type="InterPro" id="IPR018961">
    <property type="entry name" value="DnaJ_homolog_subfam-C_membr-28"/>
</dbReference>